<dbReference type="EMBL" id="LYBM01000049">
    <property type="protein sequence ID" value="ODA30661.1"/>
    <property type="molecule type" value="Genomic_DNA"/>
</dbReference>
<gene>
    <name evidence="1" type="ORF">A8L45_19495</name>
</gene>
<organism evidence="1 2">
    <name type="scientific">Veronia pacifica</name>
    <dbReference type="NCBI Taxonomy" id="1080227"/>
    <lineage>
        <taxon>Bacteria</taxon>
        <taxon>Pseudomonadati</taxon>
        <taxon>Pseudomonadota</taxon>
        <taxon>Gammaproteobacteria</taxon>
        <taxon>Vibrionales</taxon>
        <taxon>Vibrionaceae</taxon>
        <taxon>Veronia</taxon>
    </lineage>
</organism>
<comment type="caution">
    <text evidence="1">The sequence shown here is derived from an EMBL/GenBank/DDBJ whole genome shotgun (WGS) entry which is preliminary data.</text>
</comment>
<proteinExistence type="predicted"/>
<evidence type="ECO:0000313" key="2">
    <source>
        <dbReference type="Proteomes" id="UP000094936"/>
    </source>
</evidence>
<accession>A0A1C3EBP1</accession>
<keyword evidence="2" id="KW-1185">Reference proteome</keyword>
<reference evidence="1 2" key="1">
    <citation type="submission" date="2016-05" db="EMBL/GenBank/DDBJ databases">
        <title>Genomic Taxonomy of the Vibrionaceae.</title>
        <authorList>
            <person name="Gomez-Gil B."/>
            <person name="Enciso-Ibarra J."/>
        </authorList>
    </citation>
    <scope>NUCLEOTIDE SEQUENCE [LARGE SCALE GENOMIC DNA]</scope>
    <source>
        <strain evidence="1 2">CAIM 1920</strain>
    </source>
</reference>
<name>A0A1C3EBP1_9GAMM</name>
<dbReference type="AlphaFoldDB" id="A0A1C3EBP1"/>
<protein>
    <submittedName>
        <fullName evidence="1">Uncharacterized protein</fullName>
    </submittedName>
</protein>
<evidence type="ECO:0000313" key="1">
    <source>
        <dbReference type="EMBL" id="ODA30661.1"/>
    </source>
</evidence>
<sequence length="82" mass="9933">MVWGRLLPTIDFIYQFKYSPKRIITQLVNDFLGFLPLELTFLASDLHLYEYAMIVCFTFSNKPQKTIEHLMHYNYKNFDLFE</sequence>
<dbReference type="Proteomes" id="UP000094936">
    <property type="component" value="Unassembled WGS sequence"/>
</dbReference>